<keyword evidence="7" id="KW-0539">Nucleus</keyword>
<keyword evidence="10" id="KW-1133">Transmembrane helix</keyword>
<dbReference type="PROSITE" id="PS50217">
    <property type="entry name" value="BZIP"/>
    <property type="match status" value="1"/>
</dbReference>
<feature type="compositionally biased region" description="Low complexity" evidence="9">
    <location>
        <begin position="90"/>
        <end position="104"/>
    </location>
</feature>
<dbReference type="Proteomes" id="UP001180020">
    <property type="component" value="Unassembled WGS sequence"/>
</dbReference>
<keyword evidence="13" id="KW-1185">Reference proteome</keyword>
<reference evidence="12" key="2">
    <citation type="submission" date="2023-06" db="EMBL/GenBank/DDBJ databases">
        <authorList>
            <person name="Ma L."/>
            <person name="Liu K.-W."/>
            <person name="Li Z."/>
            <person name="Hsiao Y.-Y."/>
            <person name="Qi Y."/>
            <person name="Fu T."/>
            <person name="Tang G."/>
            <person name="Zhang D."/>
            <person name="Sun W.-H."/>
            <person name="Liu D.-K."/>
            <person name="Li Y."/>
            <person name="Chen G.-Z."/>
            <person name="Liu X.-D."/>
            <person name="Liao X.-Y."/>
            <person name="Jiang Y.-T."/>
            <person name="Yu X."/>
            <person name="Hao Y."/>
            <person name="Huang J."/>
            <person name="Zhao X.-W."/>
            <person name="Ke S."/>
            <person name="Chen Y.-Y."/>
            <person name="Wu W.-L."/>
            <person name="Hsu J.-L."/>
            <person name="Lin Y.-F."/>
            <person name="Huang M.-D."/>
            <person name="Li C.-Y."/>
            <person name="Huang L."/>
            <person name="Wang Z.-W."/>
            <person name="Zhao X."/>
            <person name="Zhong W.-Y."/>
            <person name="Peng D.-H."/>
            <person name="Ahmad S."/>
            <person name="Lan S."/>
            <person name="Zhang J.-S."/>
            <person name="Tsai W.-C."/>
            <person name="Van De Peer Y."/>
            <person name="Liu Z.-J."/>
        </authorList>
    </citation>
    <scope>NUCLEOTIDE SEQUENCE</scope>
    <source>
        <strain evidence="12">CP</strain>
        <tissue evidence="12">Leaves</tissue>
    </source>
</reference>
<feature type="region of interest" description="Disordered" evidence="9">
    <location>
        <begin position="419"/>
        <end position="444"/>
    </location>
</feature>
<evidence type="ECO:0000256" key="6">
    <source>
        <dbReference type="ARBA" id="ARBA00023163"/>
    </source>
</evidence>
<dbReference type="Pfam" id="PF00170">
    <property type="entry name" value="bZIP_1"/>
    <property type="match status" value="1"/>
</dbReference>
<dbReference type="Gene3D" id="1.20.5.170">
    <property type="match status" value="1"/>
</dbReference>
<evidence type="ECO:0000256" key="10">
    <source>
        <dbReference type="SAM" id="Phobius"/>
    </source>
</evidence>
<keyword evidence="6" id="KW-0804">Transcription</keyword>
<evidence type="ECO:0000313" key="12">
    <source>
        <dbReference type="EMBL" id="KAK1316685.1"/>
    </source>
</evidence>
<protein>
    <recommendedName>
        <fullName evidence="11">BZIP domain-containing protein</fullName>
    </recommendedName>
</protein>
<reference evidence="12" key="1">
    <citation type="journal article" date="2023" name="Nat. Commun.">
        <title>Diploid and tetraploid genomes of Acorus and the evolution of monocots.</title>
        <authorList>
            <person name="Ma L."/>
            <person name="Liu K.W."/>
            <person name="Li Z."/>
            <person name="Hsiao Y.Y."/>
            <person name="Qi Y."/>
            <person name="Fu T."/>
            <person name="Tang G.D."/>
            <person name="Zhang D."/>
            <person name="Sun W.H."/>
            <person name="Liu D.K."/>
            <person name="Li Y."/>
            <person name="Chen G.Z."/>
            <person name="Liu X.D."/>
            <person name="Liao X.Y."/>
            <person name="Jiang Y.T."/>
            <person name="Yu X."/>
            <person name="Hao Y."/>
            <person name="Huang J."/>
            <person name="Zhao X.W."/>
            <person name="Ke S."/>
            <person name="Chen Y.Y."/>
            <person name="Wu W.L."/>
            <person name="Hsu J.L."/>
            <person name="Lin Y.F."/>
            <person name="Huang M.D."/>
            <person name="Li C.Y."/>
            <person name="Huang L."/>
            <person name="Wang Z.W."/>
            <person name="Zhao X."/>
            <person name="Zhong W.Y."/>
            <person name="Peng D.H."/>
            <person name="Ahmad S."/>
            <person name="Lan S."/>
            <person name="Zhang J.S."/>
            <person name="Tsai W.C."/>
            <person name="Van de Peer Y."/>
            <person name="Liu Z.J."/>
        </authorList>
    </citation>
    <scope>NUCLEOTIDE SEQUENCE</scope>
    <source>
        <strain evidence="12">CP</strain>
    </source>
</reference>
<dbReference type="PANTHER" id="PTHR47416">
    <property type="entry name" value="BASIC-LEUCINE ZIPPER TRANSCRIPTION FACTOR F-RELATED"/>
    <property type="match status" value="1"/>
</dbReference>
<dbReference type="InterPro" id="IPR046347">
    <property type="entry name" value="bZIP_sf"/>
</dbReference>
<keyword evidence="10" id="KW-0472">Membrane</keyword>
<dbReference type="AlphaFoldDB" id="A0AAV9ESQ9"/>
<organism evidence="12 13">
    <name type="scientific">Acorus calamus</name>
    <name type="common">Sweet flag</name>
    <dbReference type="NCBI Taxonomy" id="4465"/>
    <lineage>
        <taxon>Eukaryota</taxon>
        <taxon>Viridiplantae</taxon>
        <taxon>Streptophyta</taxon>
        <taxon>Embryophyta</taxon>
        <taxon>Tracheophyta</taxon>
        <taxon>Spermatophyta</taxon>
        <taxon>Magnoliopsida</taxon>
        <taxon>Liliopsida</taxon>
        <taxon>Acoraceae</taxon>
        <taxon>Acorus</taxon>
    </lineage>
</organism>
<feature type="coiled-coil region" evidence="8">
    <location>
        <begin position="196"/>
        <end position="230"/>
    </location>
</feature>
<name>A0AAV9ESQ9_ACOCL</name>
<keyword evidence="5" id="KW-0238">DNA-binding</keyword>
<comment type="similarity">
    <text evidence="3">Belongs to the bZIP family.</text>
</comment>
<keyword evidence="10" id="KW-0812">Transmembrane</keyword>
<evidence type="ECO:0000256" key="5">
    <source>
        <dbReference type="ARBA" id="ARBA00023125"/>
    </source>
</evidence>
<dbReference type="GO" id="GO:0005634">
    <property type="term" value="C:nucleus"/>
    <property type="evidence" value="ECO:0007669"/>
    <property type="project" value="UniProtKB-SubCell"/>
</dbReference>
<feature type="region of interest" description="Disordered" evidence="9">
    <location>
        <begin position="63"/>
        <end position="185"/>
    </location>
</feature>
<dbReference type="SMART" id="SM00338">
    <property type="entry name" value="BRLZ"/>
    <property type="match status" value="1"/>
</dbReference>
<evidence type="ECO:0000256" key="8">
    <source>
        <dbReference type="SAM" id="Coils"/>
    </source>
</evidence>
<dbReference type="EMBL" id="JAUJYO010000005">
    <property type="protein sequence ID" value="KAK1316685.1"/>
    <property type="molecule type" value="Genomic_DNA"/>
</dbReference>
<keyword evidence="8" id="KW-0175">Coiled coil</keyword>
<evidence type="ECO:0000313" key="13">
    <source>
        <dbReference type="Proteomes" id="UP001180020"/>
    </source>
</evidence>
<sequence>MAEPTPYDPVPHGPFIHPQTEEPFASLPFPDGFPVDDAEALDFSPGFMSDLSFDDFDFSVDDLLLPFPAEDDDEEQQPPPHSGSPPPPDSGSGVSSPESGNSASDPGSAVKSEATAAPALKRKKEREDGNPNPNPNPNQRAVRARQSPTSSSDEANSSSCVFNAGSEEEEEKRRRARLMRNRESAQLSRQRKKLYVGEMEEKVKALHATIADLNNKIHFFMAENASLRQQLSSGKGGTSPLPPAAAVYPPPPMWIPAYALNPQGSQVPLVPIPRLRPQTSVLVPRGNNRKAENKKAGSKSKKVASFSLMSVMFFVLVFWGLVPLMNFVYDGNQTRVRVVPVRGRVSGANQTSFAESYGKSGFERGGFNRGDRDVGADVRPRNSSEPLVASLYVPRNDRLVKIDGNLIIHSVLASEKALASSRATNGRKDNKPAASSGKEGKETGLVVSGNMASPLAVPNGVRGVERHSHVYKNDHPRALASASGETCNDNLKSNAADGPLQQWFREGLAGPLLSSGMCTEVFQFDVAAASGAIIPANPITNATKNSSSTHPMKIKNRRIMYPTSIPLPGSTTNGTEEHAGKPSEGNDYPGNKSSSSMIVSVLVDPREAGDGDGDGVLTPKSLSRIFVVVLLDSIKYVTYSCVLPLKTSGPHLVTA</sequence>
<feature type="compositionally biased region" description="Pro residues" evidence="9">
    <location>
        <begin position="1"/>
        <end position="12"/>
    </location>
</feature>
<evidence type="ECO:0000256" key="2">
    <source>
        <dbReference type="ARBA" id="ARBA00004389"/>
    </source>
</evidence>
<feature type="transmembrane region" description="Helical" evidence="10">
    <location>
        <begin position="303"/>
        <end position="329"/>
    </location>
</feature>
<comment type="caution">
    <text evidence="12">The sequence shown here is derived from an EMBL/GenBank/DDBJ whole genome shotgun (WGS) entry which is preliminary data.</text>
</comment>
<feature type="region of interest" description="Disordered" evidence="9">
    <location>
        <begin position="1"/>
        <end position="31"/>
    </location>
</feature>
<dbReference type="SUPFAM" id="SSF57959">
    <property type="entry name" value="Leucine zipper domain"/>
    <property type="match status" value="1"/>
</dbReference>
<dbReference type="GO" id="GO:0005789">
    <property type="term" value="C:endoplasmic reticulum membrane"/>
    <property type="evidence" value="ECO:0007669"/>
    <property type="project" value="UniProtKB-SubCell"/>
</dbReference>
<evidence type="ECO:0000256" key="3">
    <source>
        <dbReference type="ARBA" id="ARBA00007163"/>
    </source>
</evidence>
<dbReference type="InterPro" id="IPR004827">
    <property type="entry name" value="bZIP"/>
</dbReference>
<evidence type="ECO:0000259" key="11">
    <source>
        <dbReference type="PROSITE" id="PS50217"/>
    </source>
</evidence>
<dbReference type="GO" id="GO:0003677">
    <property type="term" value="F:DNA binding"/>
    <property type="evidence" value="ECO:0007669"/>
    <property type="project" value="UniProtKB-KW"/>
</dbReference>
<feature type="domain" description="BZIP" evidence="11">
    <location>
        <begin position="171"/>
        <end position="234"/>
    </location>
</feature>
<dbReference type="CDD" id="cd14704">
    <property type="entry name" value="bZIP_HY5-like"/>
    <property type="match status" value="1"/>
</dbReference>
<feature type="region of interest" description="Disordered" evidence="9">
    <location>
        <begin position="563"/>
        <end position="592"/>
    </location>
</feature>
<feature type="compositionally biased region" description="Polar residues" evidence="9">
    <location>
        <begin position="146"/>
        <end position="161"/>
    </location>
</feature>
<gene>
    <name evidence="12" type="ORF">QJS10_CPA05g00713</name>
</gene>
<comment type="subcellular location">
    <subcellularLocation>
        <location evidence="2">Endoplasmic reticulum membrane</location>
        <topology evidence="2">Single-pass membrane protein</topology>
    </subcellularLocation>
    <subcellularLocation>
        <location evidence="1">Nucleus</location>
    </subcellularLocation>
</comment>
<accession>A0AAV9ESQ9</accession>
<feature type="compositionally biased region" description="Pro residues" evidence="9">
    <location>
        <begin position="77"/>
        <end position="89"/>
    </location>
</feature>
<evidence type="ECO:0000256" key="7">
    <source>
        <dbReference type="ARBA" id="ARBA00023242"/>
    </source>
</evidence>
<proteinExistence type="inferred from homology"/>
<evidence type="ECO:0000256" key="4">
    <source>
        <dbReference type="ARBA" id="ARBA00023015"/>
    </source>
</evidence>
<dbReference type="GO" id="GO:0003700">
    <property type="term" value="F:DNA-binding transcription factor activity"/>
    <property type="evidence" value="ECO:0007669"/>
    <property type="project" value="InterPro"/>
</dbReference>
<keyword evidence="4" id="KW-0805">Transcription regulation</keyword>
<evidence type="ECO:0000256" key="9">
    <source>
        <dbReference type="SAM" id="MobiDB-lite"/>
    </source>
</evidence>
<evidence type="ECO:0000256" key="1">
    <source>
        <dbReference type="ARBA" id="ARBA00004123"/>
    </source>
</evidence>
<dbReference type="PANTHER" id="PTHR47416:SF3">
    <property type="entry name" value="BZIP TRANSCRIPTION FACTOR 17-RELATED"/>
    <property type="match status" value="1"/>
</dbReference>